<organism evidence="1 2">
    <name type="scientific">Thiohalorhabdus methylotrophus</name>
    <dbReference type="NCBI Taxonomy" id="3242694"/>
    <lineage>
        <taxon>Bacteria</taxon>
        <taxon>Pseudomonadati</taxon>
        <taxon>Pseudomonadota</taxon>
        <taxon>Gammaproteobacteria</taxon>
        <taxon>Thiohalorhabdales</taxon>
        <taxon>Thiohalorhabdaceae</taxon>
        <taxon>Thiohalorhabdus</taxon>
    </lineage>
</organism>
<comment type="caution">
    <text evidence="1">The sequence shown here is derived from an EMBL/GenBank/DDBJ whole genome shotgun (WGS) entry which is preliminary data.</text>
</comment>
<dbReference type="InterPro" id="IPR010035">
    <property type="entry name" value="Thi_S"/>
</dbReference>
<dbReference type="SUPFAM" id="SSF54285">
    <property type="entry name" value="MoaD/ThiS"/>
    <property type="match status" value="1"/>
</dbReference>
<dbReference type="InterPro" id="IPR003749">
    <property type="entry name" value="ThiS/MoaD-like"/>
</dbReference>
<evidence type="ECO:0000313" key="2">
    <source>
        <dbReference type="Proteomes" id="UP001575181"/>
    </source>
</evidence>
<name>A0ABV4TY10_9GAMM</name>
<dbReference type="PANTHER" id="PTHR34472">
    <property type="entry name" value="SULFUR CARRIER PROTEIN THIS"/>
    <property type="match status" value="1"/>
</dbReference>
<evidence type="ECO:0000313" key="1">
    <source>
        <dbReference type="EMBL" id="MFA9461842.1"/>
    </source>
</evidence>
<dbReference type="PANTHER" id="PTHR34472:SF1">
    <property type="entry name" value="SULFUR CARRIER PROTEIN THIS"/>
    <property type="match status" value="1"/>
</dbReference>
<dbReference type="EMBL" id="JBGUAW010000009">
    <property type="protein sequence ID" value="MFA9461842.1"/>
    <property type="molecule type" value="Genomic_DNA"/>
</dbReference>
<reference evidence="1 2" key="1">
    <citation type="submission" date="2024-08" db="EMBL/GenBank/DDBJ databases">
        <title>Whole-genome sequencing of halo(alkali)philic microorganisms from hypersaline lakes.</title>
        <authorList>
            <person name="Sorokin D.Y."/>
            <person name="Merkel A.Y."/>
            <person name="Messina E."/>
            <person name="Yakimov M."/>
        </authorList>
    </citation>
    <scope>NUCLEOTIDE SEQUENCE [LARGE SCALE GENOMIC DNA]</scope>
    <source>
        <strain evidence="1 2">Cl-TMA</strain>
    </source>
</reference>
<dbReference type="InterPro" id="IPR012675">
    <property type="entry name" value="Beta-grasp_dom_sf"/>
</dbReference>
<sequence>MEIWVNGEAWSVQSGSTLRGLIDELGFDPKGVAVEVNREVVPRSIHAEHLLQEGDRVEVVRAIGGGTRQPFPLNRIPERKAP</sequence>
<dbReference type="NCBIfam" id="TIGR01683">
    <property type="entry name" value="thiS"/>
    <property type="match status" value="1"/>
</dbReference>
<protein>
    <submittedName>
        <fullName evidence="1">Sulfur carrier protein ThiS</fullName>
    </submittedName>
</protein>
<keyword evidence="2" id="KW-1185">Reference proteome</keyword>
<accession>A0ABV4TY10</accession>
<dbReference type="Proteomes" id="UP001575181">
    <property type="component" value="Unassembled WGS sequence"/>
</dbReference>
<proteinExistence type="predicted"/>
<dbReference type="Gene3D" id="3.10.20.30">
    <property type="match status" value="1"/>
</dbReference>
<dbReference type="RefSeq" id="WP_373656631.1">
    <property type="nucleotide sequence ID" value="NZ_JBGUAW010000009.1"/>
</dbReference>
<dbReference type="InterPro" id="IPR016155">
    <property type="entry name" value="Mopterin_synth/thiamin_S_b"/>
</dbReference>
<dbReference type="CDD" id="cd00565">
    <property type="entry name" value="Ubl_ThiS"/>
    <property type="match status" value="1"/>
</dbReference>
<dbReference type="Pfam" id="PF02597">
    <property type="entry name" value="ThiS"/>
    <property type="match status" value="1"/>
</dbReference>
<gene>
    <name evidence="1" type="primary">thiS</name>
    <name evidence="1" type="ORF">ACERLL_13540</name>
</gene>